<dbReference type="Proteomes" id="UP000017938">
    <property type="component" value="Unassembled WGS sequence"/>
</dbReference>
<proteinExistence type="predicted"/>
<evidence type="ECO:0000313" key="1">
    <source>
        <dbReference type="EMBL" id="CDC70815.1"/>
    </source>
</evidence>
<comment type="caution">
    <text evidence="1">The sequence shown here is derived from an EMBL/GenBank/DDBJ whole genome shotgun (WGS) entry which is preliminary data.</text>
</comment>
<gene>
    <name evidence="1" type="ORF">BN580_00773</name>
</gene>
<name>R6TEY9_9BACT</name>
<dbReference type="EMBL" id="CBFW010000051">
    <property type="protein sequence ID" value="CDC70815.1"/>
    <property type="molecule type" value="Genomic_DNA"/>
</dbReference>
<protein>
    <submittedName>
        <fullName evidence="1">Uncharacterized protein</fullName>
    </submittedName>
</protein>
<organism evidence="1 2">
    <name type="scientific">Candidatus Colimorpha enterica</name>
    <dbReference type="NCBI Taxonomy" id="3083063"/>
    <lineage>
        <taxon>Bacteria</taxon>
        <taxon>Pseudomonadati</taxon>
        <taxon>Bacteroidota</taxon>
        <taxon>Bacteroidia</taxon>
        <taxon>Bacteroidales</taxon>
        <taxon>Candidatus Colimorpha</taxon>
    </lineage>
</organism>
<accession>R6TEY9</accession>
<evidence type="ECO:0000313" key="2">
    <source>
        <dbReference type="Proteomes" id="UP000017938"/>
    </source>
</evidence>
<reference evidence="1" key="1">
    <citation type="submission" date="2012-11" db="EMBL/GenBank/DDBJ databases">
        <title>Dependencies among metagenomic species, viruses, plasmids and units of genetic variation.</title>
        <authorList>
            <person name="Nielsen H.B."/>
            <person name="Almeida M."/>
            <person name="Juncker A.S."/>
            <person name="Rasmussen S."/>
            <person name="Li J."/>
            <person name="Sunagawa S."/>
            <person name="Plichta D."/>
            <person name="Gautier L."/>
            <person name="Le Chatelier E."/>
            <person name="Peletier E."/>
            <person name="Bonde I."/>
            <person name="Nielsen T."/>
            <person name="Manichanh C."/>
            <person name="Arumugam M."/>
            <person name="Batto J."/>
            <person name="Santos M.B.Q.D."/>
            <person name="Blom N."/>
            <person name="Borruel N."/>
            <person name="Burgdorf K.S."/>
            <person name="Boumezbeur F."/>
            <person name="Casellas F."/>
            <person name="Dore J."/>
            <person name="Guarner F."/>
            <person name="Hansen T."/>
            <person name="Hildebrand F."/>
            <person name="Kaas R.S."/>
            <person name="Kennedy S."/>
            <person name="Kristiansen K."/>
            <person name="Kultima J.R."/>
            <person name="Leonard P."/>
            <person name="Levenez F."/>
            <person name="Lund O."/>
            <person name="Moumen B."/>
            <person name="Le Paslier D."/>
            <person name="Pons N."/>
            <person name="Pedersen O."/>
            <person name="Prifti E."/>
            <person name="Qin J."/>
            <person name="Raes J."/>
            <person name="Tap J."/>
            <person name="Tims S."/>
            <person name="Ussery D.W."/>
            <person name="Yamada T."/>
            <person name="MetaHit consortium"/>
            <person name="Renault P."/>
            <person name="Sicheritz-Ponten T."/>
            <person name="Bork P."/>
            <person name="Wang J."/>
            <person name="Brunak S."/>
            <person name="Ehrlich S.D."/>
        </authorList>
    </citation>
    <scope>NUCLEOTIDE SEQUENCE [LARGE SCALE GENOMIC DNA]</scope>
</reference>
<sequence length="231" mass="25837">MRRDKRRHSVKLPAAKAQIRQHIVGGEFYRFVGVSRRAHPGAEEYHAPLQPVVKHSVAPEERYKHLCVRNINPSGLLRHVGVPVFPIERNAVSPRVIGQPPADVAALLYAGGYRFKRSPCVERCALTDIYGRVPSALKRDIDRHLGRYRLHRRIHHPQCRGIVSCEPDKVGFSHIIVFRRTVYSGADGVSPGIGGYPSRRRVPDGKKIADRTEGVYPLVGCGVERRTVPAG</sequence>
<dbReference type="AlphaFoldDB" id="R6TEY9"/>